<name>A0A1Y0CZL6_9GAMM</name>
<gene>
    <name evidence="4" type="ORF">CBP12_09410</name>
</gene>
<keyword evidence="4" id="KW-0808">Transferase</keyword>
<evidence type="ECO:0000256" key="1">
    <source>
        <dbReference type="SAM" id="Phobius"/>
    </source>
</evidence>
<dbReference type="InterPro" id="IPR043968">
    <property type="entry name" value="SGNH"/>
</dbReference>
<feature type="transmembrane region" description="Helical" evidence="1">
    <location>
        <begin position="350"/>
        <end position="367"/>
    </location>
</feature>
<dbReference type="Pfam" id="PF19040">
    <property type="entry name" value="SGNH"/>
    <property type="match status" value="1"/>
</dbReference>
<dbReference type="InterPro" id="IPR002656">
    <property type="entry name" value="Acyl_transf_3_dom"/>
</dbReference>
<reference evidence="5" key="1">
    <citation type="submission" date="2017-05" db="EMBL/GenBank/DDBJ databases">
        <authorList>
            <person name="Sung H."/>
        </authorList>
    </citation>
    <scope>NUCLEOTIDE SEQUENCE [LARGE SCALE GENOMIC DNA]</scope>
    <source>
        <strain evidence="5">AMac2203</strain>
    </source>
</reference>
<feature type="transmembrane region" description="Helical" evidence="1">
    <location>
        <begin position="168"/>
        <end position="185"/>
    </location>
</feature>
<evidence type="ECO:0000313" key="5">
    <source>
        <dbReference type="Proteomes" id="UP000243793"/>
    </source>
</evidence>
<keyword evidence="4" id="KW-0012">Acyltransferase</keyword>
<feature type="transmembrane region" description="Helical" evidence="1">
    <location>
        <begin position="34"/>
        <end position="54"/>
    </location>
</feature>
<keyword evidence="5" id="KW-1185">Reference proteome</keyword>
<feature type="transmembrane region" description="Helical" evidence="1">
    <location>
        <begin position="252"/>
        <end position="269"/>
    </location>
</feature>
<dbReference type="GO" id="GO:0009103">
    <property type="term" value="P:lipopolysaccharide biosynthetic process"/>
    <property type="evidence" value="ECO:0007669"/>
    <property type="project" value="TreeGrafter"/>
</dbReference>
<feature type="domain" description="Acyltransferase 3" evidence="2">
    <location>
        <begin position="9"/>
        <end position="333"/>
    </location>
</feature>
<accession>A0A1Y0CZL6</accession>
<dbReference type="Proteomes" id="UP000243793">
    <property type="component" value="Chromosome"/>
</dbReference>
<dbReference type="RefSeq" id="WP_086964203.1">
    <property type="nucleotide sequence ID" value="NZ_CP021376.1"/>
</dbReference>
<organism evidence="4 5">
    <name type="scientific">Oceanisphaera avium</name>
    <dbReference type="NCBI Taxonomy" id="1903694"/>
    <lineage>
        <taxon>Bacteria</taxon>
        <taxon>Pseudomonadati</taxon>
        <taxon>Pseudomonadota</taxon>
        <taxon>Gammaproteobacteria</taxon>
        <taxon>Aeromonadales</taxon>
        <taxon>Aeromonadaceae</taxon>
        <taxon>Oceanisphaera</taxon>
    </lineage>
</organism>
<dbReference type="PANTHER" id="PTHR23028">
    <property type="entry name" value="ACETYLTRANSFERASE"/>
    <property type="match status" value="1"/>
</dbReference>
<keyword evidence="1" id="KW-0812">Transmembrane</keyword>
<dbReference type="GO" id="GO:0016020">
    <property type="term" value="C:membrane"/>
    <property type="evidence" value="ECO:0007669"/>
    <property type="project" value="TreeGrafter"/>
</dbReference>
<dbReference type="GO" id="GO:0016747">
    <property type="term" value="F:acyltransferase activity, transferring groups other than amino-acyl groups"/>
    <property type="evidence" value="ECO:0007669"/>
    <property type="project" value="InterPro"/>
</dbReference>
<feature type="transmembrane region" description="Helical" evidence="1">
    <location>
        <begin position="281"/>
        <end position="302"/>
    </location>
</feature>
<dbReference type="AlphaFoldDB" id="A0A1Y0CZL6"/>
<dbReference type="OrthoDB" id="9767863at2"/>
<dbReference type="Pfam" id="PF01757">
    <property type="entry name" value="Acyl_transf_3"/>
    <property type="match status" value="1"/>
</dbReference>
<evidence type="ECO:0000259" key="2">
    <source>
        <dbReference type="Pfam" id="PF01757"/>
    </source>
</evidence>
<feature type="transmembrane region" description="Helical" evidence="1">
    <location>
        <begin position="191"/>
        <end position="214"/>
    </location>
</feature>
<evidence type="ECO:0000313" key="4">
    <source>
        <dbReference type="EMBL" id="ART80337.1"/>
    </source>
</evidence>
<dbReference type="EMBL" id="CP021376">
    <property type="protein sequence ID" value="ART80337.1"/>
    <property type="molecule type" value="Genomic_DNA"/>
</dbReference>
<dbReference type="PANTHER" id="PTHR23028:SF53">
    <property type="entry name" value="ACYL_TRANSF_3 DOMAIN-CONTAINING PROTEIN"/>
    <property type="match status" value="1"/>
</dbReference>
<keyword evidence="1" id="KW-0472">Membrane</keyword>
<proteinExistence type="predicted"/>
<evidence type="ECO:0000259" key="3">
    <source>
        <dbReference type="Pfam" id="PF19040"/>
    </source>
</evidence>
<feature type="transmembrane region" description="Helical" evidence="1">
    <location>
        <begin position="226"/>
        <end position="246"/>
    </location>
</feature>
<keyword evidence="1" id="KW-1133">Transmembrane helix</keyword>
<feature type="transmembrane region" description="Helical" evidence="1">
    <location>
        <begin position="145"/>
        <end position="161"/>
    </location>
</feature>
<dbReference type="KEGG" id="ocm:CBP12_09410"/>
<protein>
    <submittedName>
        <fullName evidence="4">Acyltransferase</fullName>
    </submittedName>
</protein>
<dbReference type="InterPro" id="IPR050879">
    <property type="entry name" value="Acyltransferase_3"/>
</dbReference>
<sequence length="676" mass="77042">MSLTNYRPDIDGLRAIAVLTVIIFHFNNQWLPGGFIGVDIFFVISGYIITRIIYSQMLSNSFSFTYFYIKRIKRILPLFYLVALTTLAMAWLILMPDDFVGLADSVRYASVFIANIYFEKNTGYFAAAADTMPLLHMWSLSVEEQYYFVWPCILLLSIKLFSKAPRMIFFIFLLITLGIISEWAARSGTAAAYYLIQNRSAELLVGALLSIWLHNNNIKKIALNEGLIASCGLVGAAVLVGFFFLFNESYTFPGINALVVAAATAMVILNGELRRGKIYNFLSIHVLAFIGRLSFSLYLWHWPVLVFYKYYFNKFTIVGYIACAAITFLLSFCSWQFFEKPLRYLNIKSKWVFLFYLLIPIAFLITISKDIKKNSGYEIRLPQVAKNIYQTSISDFSQLTKKERADNAYLPFELLPIGKESLVSQPPLALLWGDSHGGHFRGFIEELGLAKDFYSLYGGLGGCPPFIGVDLIKHGKPESECTLRNNQLLETIKRSSSEVVFLAGRWAMYTETTRSPGEKGSIVFLGDSSDYSESRENSRRAFKKGLEMTVSELIANGKKPVLFEQVPSYSYSPSNCLVKKATYSWLKEESCNISEKEVMQRQEYANKVIREIENKYANLLVVRVNAIICNGQICKSEINDVPLYKDNDHLNMKGSRVLFHEFKEHKGYSIFNFLDK</sequence>
<feature type="transmembrane region" description="Helical" evidence="1">
    <location>
        <begin position="317"/>
        <end position="338"/>
    </location>
</feature>
<feature type="transmembrane region" description="Helical" evidence="1">
    <location>
        <begin position="75"/>
        <end position="94"/>
    </location>
</feature>
<feature type="domain" description="SGNH" evidence="3">
    <location>
        <begin position="417"/>
        <end position="663"/>
    </location>
</feature>